<dbReference type="InterPro" id="IPR029036">
    <property type="entry name" value="P5CR_dimer"/>
</dbReference>
<evidence type="ECO:0000259" key="6">
    <source>
        <dbReference type="Pfam" id="PF03807"/>
    </source>
</evidence>
<dbReference type="PIRSF" id="PIRSF000193">
    <property type="entry name" value="Pyrrol-5-carb_rd"/>
    <property type="match status" value="1"/>
</dbReference>
<dbReference type="GO" id="GO:0055129">
    <property type="term" value="P:L-proline biosynthetic process"/>
    <property type="evidence" value="ECO:0007669"/>
    <property type="project" value="UniProtKB-UniRule"/>
</dbReference>
<comment type="pathway">
    <text evidence="4">Amino-acid biosynthesis; L-proline biosynthesis; L-proline from L-glutamate 5-semialdehyde: step 1/1.</text>
</comment>
<accession>A0A8J6PQL5</accession>
<dbReference type="Pfam" id="PF14748">
    <property type="entry name" value="P5CR_dimer"/>
    <property type="match status" value="1"/>
</dbReference>
<feature type="binding site" evidence="5">
    <location>
        <position position="39"/>
    </location>
    <ligand>
        <name>NADP(+)</name>
        <dbReference type="ChEBI" id="CHEBI:58349"/>
    </ligand>
</feature>
<evidence type="ECO:0000313" key="8">
    <source>
        <dbReference type="EMBL" id="MBD0416992.1"/>
    </source>
</evidence>
<dbReference type="AlphaFoldDB" id="A0A8J6PQL5"/>
<keyword evidence="4" id="KW-0641">Proline biosynthesis</keyword>
<dbReference type="PANTHER" id="PTHR11645:SF0">
    <property type="entry name" value="PYRROLINE-5-CARBOXYLATE REDUCTASE 3"/>
    <property type="match status" value="1"/>
</dbReference>
<sequence>MDGSAVVGIVGGAGWLGSAIATRGLSAGVLSSKSLLIISSRSPRGNRFANWPEIVWTADNEELSRRADIVVLSVRPHQFRDISLNLEGRLVISVMAGISLETLKRRLNADRIVRAMPNAAAEIGRSYSPWVATGNVTASDRLFVSSLMAACGEEDEVGMEAHLDYLTGLSGSGPAFPALLASSMLSHAETAGIPSHVAEKAVRGVVCGASRLIDSDEFMPNSTVESFLNYRGTTAAALHEMIRAGFSDAVHAGLRAAALSVADMTASADKPAG</sequence>
<dbReference type="Gene3D" id="3.40.50.720">
    <property type="entry name" value="NAD(P)-binding Rossmann-like Domain"/>
    <property type="match status" value="1"/>
</dbReference>
<name>A0A8J6PQL5_9HYPH</name>
<evidence type="ECO:0000256" key="4">
    <source>
        <dbReference type="HAMAP-Rule" id="MF_01925"/>
    </source>
</evidence>
<comment type="caution">
    <text evidence="8">The sequence shown here is derived from an EMBL/GenBank/DDBJ whole genome shotgun (WGS) entry which is preliminary data.</text>
</comment>
<dbReference type="Proteomes" id="UP000643405">
    <property type="component" value="Unassembled WGS sequence"/>
</dbReference>
<protein>
    <recommendedName>
        <fullName evidence="4">Pyrroline-5-carboxylate reductase</fullName>
        <shortName evidence="4">P5C reductase</shortName>
        <shortName evidence="4">P5CR</shortName>
        <ecNumber evidence="4">1.5.1.2</ecNumber>
    </recommendedName>
    <alternativeName>
        <fullName evidence="4">PCA reductase</fullName>
    </alternativeName>
</protein>
<feature type="domain" description="Pyrroline-5-carboxylate reductase dimerisation" evidence="7">
    <location>
        <begin position="160"/>
        <end position="259"/>
    </location>
</feature>
<reference evidence="8" key="1">
    <citation type="submission" date="2020-09" db="EMBL/GenBank/DDBJ databases">
        <title>Genome seq and assembly of Tianweitania sp.</title>
        <authorList>
            <person name="Chhetri G."/>
        </authorList>
    </citation>
    <scope>NUCLEOTIDE SEQUENCE</scope>
    <source>
        <strain evidence="8">Rool2</strain>
    </source>
</reference>
<dbReference type="InterPro" id="IPR028939">
    <property type="entry name" value="P5C_Rdtase_cat_N"/>
</dbReference>
<dbReference type="UniPathway" id="UPA00098">
    <property type="reaction ID" value="UER00361"/>
</dbReference>
<feature type="domain" description="Pyrroline-5-carboxylate reductase catalytic N-terminal" evidence="6">
    <location>
        <begin position="7"/>
        <end position="97"/>
    </location>
</feature>
<dbReference type="EMBL" id="JACVVX010000008">
    <property type="protein sequence ID" value="MBD0416992.1"/>
    <property type="molecule type" value="Genomic_DNA"/>
</dbReference>
<dbReference type="Gene3D" id="1.10.3730.10">
    <property type="entry name" value="ProC C-terminal domain-like"/>
    <property type="match status" value="1"/>
</dbReference>
<keyword evidence="9" id="KW-1185">Reference proteome</keyword>
<comment type="subcellular location">
    <subcellularLocation>
        <location evidence="4">Cytoplasm</location>
    </subcellularLocation>
</comment>
<evidence type="ECO:0000256" key="5">
    <source>
        <dbReference type="PIRSR" id="PIRSR000193-1"/>
    </source>
</evidence>
<dbReference type="RefSeq" id="WP_188166425.1">
    <property type="nucleotide sequence ID" value="NZ_JACVVX010000008.1"/>
</dbReference>
<gene>
    <name evidence="4" type="primary">proC</name>
    <name evidence="8" type="ORF">ICI42_20275</name>
</gene>
<keyword evidence="2 4" id="KW-0521">NADP</keyword>
<proteinExistence type="inferred from homology"/>
<dbReference type="InterPro" id="IPR000304">
    <property type="entry name" value="Pyrroline-COOH_reductase"/>
</dbReference>
<dbReference type="EC" id="1.5.1.2" evidence="4"/>
<dbReference type="PANTHER" id="PTHR11645">
    <property type="entry name" value="PYRROLINE-5-CARBOXYLATE REDUCTASE"/>
    <property type="match status" value="1"/>
</dbReference>
<feature type="binding site" evidence="5">
    <location>
        <position position="60"/>
    </location>
    <ligand>
        <name>NADPH</name>
        <dbReference type="ChEBI" id="CHEBI:57783"/>
    </ligand>
</feature>
<comment type="similarity">
    <text evidence="1 4">Belongs to the pyrroline-5-carboxylate reductase family.</text>
</comment>
<comment type="catalytic activity">
    <reaction evidence="4">
        <text>L-proline + NAD(+) = (S)-1-pyrroline-5-carboxylate + NADH + 2 H(+)</text>
        <dbReference type="Rhea" id="RHEA:14105"/>
        <dbReference type="ChEBI" id="CHEBI:15378"/>
        <dbReference type="ChEBI" id="CHEBI:17388"/>
        <dbReference type="ChEBI" id="CHEBI:57540"/>
        <dbReference type="ChEBI" id="CHEBI:57945"/>
        <dbReference type="ChEBI" id="CHEBI:60039"/>
        <dbReference type="EC" id="1.5.1.2"/>
    </reaction>
</comment>
<evidence type="ECO:0000256" key="2">
    <source>
        <dbReference type="ARBA" id="ARBA00022857"/>
    </source>
</evidence>
<dbReference type="HAMAP" id="MF_01925">
    <property type="entry name" value="P5C_reductase"/>
    <property type="match status" value="1"/>
</dbReference>
<comment type="catalytic activity">
    <reaction evidence="4">
        <text>L-proline + NADP(+) = (S)-1-pyrroline-5-carboxylate + NADPH + 2 H(+)</text>
        <dbReference type="Rhea" id="RHEA:14109"/>
        <dbReference type="ChEBI" id="CHEBI:15378"/>
        <dbReference type="ChEBI" id="CHEBI:17388"/>
        <dbReference type="ChEBI" id="CHEBI:57783"/>
        <dbReference type="ChEBI" id="CHEBI:58349"/>
        <dbReference type="ChEBI" id="CHEBI:60039"/>
        <dbReference type="EC" id="1.5.1.2"/>
    </reaction>
</comment>
<dbReference type="InterPro" id="IPR008927">
    <property type="entry name" value="6-PGluconate_DH-like_C_sf"/>
</dbReference>
<dbReference type="GO" id="GO:0004735">
    <property type="term" value="F:pyrroline-5-carboxylate reductase activity"/>
    <property type="evidence" value="ECO:0007669"/>
    <property type="project" value="UniProtKB-UniRule"/>
</dbReference>
<organism evidence="8 9">
    <name type="scientific">Oryzicola mucosus</name>
    <dbReference type="NCBI Taxonomy" id="2767425"/>
    <lineage>
        <taxon>Bacteria</taxon>
        <taxon>Pseudomonadati</taxon>
        <taxon>Pseudomonadota</taxon>
        <taxon>Alphaproteobacteria</taxon>
        <taxon>Hyphomicrobiales</taxon>
        <taxon>Phyllobacteriaceae</taxon>
        <taxon>Oryzicola</taxon>
    </lineage>
</organism>
<comment type="function">
    <text evidence="4">Catalyzes the reduction of 1-pyrroline-5-carboxylate (PCA) to L-proline.</text>
</comment>
<dbReference type="Pfam" id="PF03807">
    <property type="entry name" value="F420_oxidored"/>
    <property type="match status" value="1"/>
</dbReference>
<evidence type="ECO:0000259" key="7">
    <source>
        <dbReference type="Pfam" id="PF14748"/>
    </source>
</evidence>
<evidence type="ECO:0000256" key="1">
    <source>
        <dbReference type="ARBA" id="ARBA00005525"/>
    </source>
</evidence>
<keyword evidence="4" id="KW-0028">Amino-acid biosynthesis</keyword>
<dbReference type="SUPFAM" id="SSF48179">
    <property type="entry name" value="6-phosphogluconate dehydrogenase C-terminal domain-like"/>
    <property type="match status" value="1"/>
</dbReference>
<dbReference type="SUPFAM" id="SSF51735">
    <property type="entry name" value="NAD(P)-binding Rossmann-fold domains"/>
    <property type="match status" value="1"/>
</dbReference>
<evidence type="ECO:0000313" key="9">
    <source>
        <dbReference type="Proteomes" id="UP000643405"/>
    </source>
</evidence>
<evidence type="ECO:0000256" key="3">
    <source>
        <dbReference type="ARBA" id="ARBA00023002"/>
    </source>
</evidence>
<dbReference type="InterPro" id="IPR036291">
    <property type="entry name" value="NAD(P)-bd_dom_sf"/>
</dbReference>
<dbReference type="GO" id="GO:0005737">
    <property type="term" value="C:cytoplasm"/>
    <property type="evidence" value="ECO:0007669"/>
    <property type="project" value="UniProtKB-SubCell"/>
</dbReference>
<keyword evidence="4" id="KW-0963">Cytoplasm</keyword>
<keyword evidence="3 4" id="KW-0560">Oxidoreductase</keyword>